<dbReference type="AlphaFoldDB" id="A0A1H4Z433"/>
<feature type="chain" id="PRO_5017484635" evidence="3">
    <location>
        <begin position="22"/>
        <end position="245"/>
    </location>
</feature>
<organism evidence="5 6">
    <name type="scientific">Pseudomonas anguilliseptica</name>
    <dbReference type="NCBI Taxonomy" id="53406"/>
    <lineage>
        <taxon>Bacteria</taxon>
        <taxon>Pseudomonadati</taxon>
        <taxon>Pseudomonadota</taxon>
        <taxon>Gammaproteobacteria</taxon>
        <taxon>Pseudomonadales</taxon>
        <taxon>Pseudomonadaceae</taxon>
        <taxon>Pseudomonas</taxon>
    </lineage>
</organism>
<sequence length="245" mass="27874">MNGLRACLLSWLLMAPLYGYAAETLRLVADPWPPFNDQLLLNNGVASDLVIIALTRAGYSTNYTQVPWERAVRGLQQGIYDVAVSAWYTDERAVFGHYSQPYLINRIRFLQRKGSQIKFTQLPDLYPYSIAVVRGYAYSSEFDQDSRLTKVGVVGFEVGARMLQARRVQLTLEDELVARFHLSRSLAGIRDQLEFLPQPLSENGLHILVSRKHPQHQQIADAFNKAIEEMRADGSYAQIFQRHGL</sequence>
<dbReference type="Proteomes" id="UP000242849">
    <property type="component" value="Unassembled WGS sequence"/>
</dbReference>
<dbReference type="PANTHER" id="PTHR35936">
    <property type="entry name" value="MEMBRANE-BOUND LYTIC MUREIN TRANSGLYCOSYLASE F"/>
    <property type="match status" value="1"/>
</dbReference>
<keyword evidence="2 3" id="KW-0732">Signal</keyword>
<proteinExistence type="inferred from homology"/>
<gene>
    <name evidence="5" type="ORF">SAMN05421553_2298</name>
</gene>
<evidence type="ECO:0000256" key="3">
    <source>
        <dbReference type="SAM" id="SignalP"/>
    </source>
</evidence>
<evidence type="ECO:0000256" key="2">
    <source>
        <dbReference type="ARBA" id="ARBA00022729"/>
    </source>
</evidence>
<comment type="similarity">
    <text evidence="1">Belongs to the bacterial solute-binding protein 3 family.</text>
</comment>
<dbReference type="RefSeq" id="WP_090380539.1">
    <property type="nucleotide sequence ID" value="NZ_FNSC01000001.1"/>
</dbReference>
<dbReference type="SUPFAM" id="SSF53850">
    <property type="entry name" value="Periplasmic binding protein-like II"/>
    <property type="match status" value="1"/>
</dbReference>
<feature type="domain" description="Solute-binding protein family 3/N-terminal" evidence="4">
    <location>
        <begin position="40"/>
        <end position="245"/>
    </location>
</feature>
<protein>
    <submittedName>
        <fullName evidence="5">Amino acid ABC transporter substrate-binding protein, PAAT family</fullName>
    </submittedName>
</protein>
<dbReference type="OrthoDB" id="5562041at2"/>
<evidence type="ECO:0000259" key="4">
    <source>
        <dbReference type="SMART" id="SM00062"/>
    </source>
</evidence>
<dbReference type="PANTHER" id="PTHR35936:SF25">
    <property type="entry name" value="ABC TRANSPORTER SUBSTRATE-BINDING PROTEIN"/>
    <property type="match status" value="1"/>
</dbReference>
<dbReference type="SMART" id="SM00062">
    <property type="entry name" value="PBPb"/>
    <property type="match status" value="1"/>
</dbReference>
<evidence type="ECO:0000313" key="6">
    <source>
        <dbReference type="Proteomes" id="UP000242849"/>
    </source>
</evidence>
<dbReference type="Gene3D" id="3.40.190.10">
    <property type="entry name" value="Periplasmic binding protein-like II"/>
    <property type="match status" value="2"/>
</dbReference>
<accession>A0A1H4Z433</accession>
<evidence type="ECO:0000313" key="5">
    <source>
        <dbReference type="EMBL" id="SED24184.1"/>
    </source>
</evidence>
<reference evidence="6" key="1">
    <citation type="submission" date="2016-10" db="EMBL/GenBank/DDBJ databases">
        <authorList>
            <person name="Varghese N."/>
            <person name="Submissions S."/>
        </authorList>
    </citation>
    <scope>NUCLEOTIDE SEQUENCE [LARGE SCALE GENOMIC DNA]</scope>
    <source>
        <strain evidence="6">DSM 12111</strain>
    </source>
</reference>
<dbReference type="STRING" id="53406.SAMN05421553_2298"/>
<feature type="signal peptide" evidence="3">
    <location>
        <begin position="1"/>
        <end position="21"/>
    </location>
</feature>
<name>A0A1H4Z433_PSEAG</name>
<dbReference type="Pfam" id="PF00497">
    <property type="entry name" value="SBP_bac_3"/>
    <property type="match status" value="1"/>
</dbReference>
<keyword evidence="6" id="KW-1185">Reference proteome</keyword>
<dbReference type="InterPro" id="IPR001638">
    <property type="entry name" value="Solute-binding_3/MltF_N"/>
</dbReference>
<dbReference type="EMBL" id="FNSC01000001">
    <property type="protein sequence ID" value="SED24184.1"/>
    <property type="molecule type" value="Genomic_DNA"/>
</dbReference>
<evidence type="ECO:0000256" key="1">
    <source>
        <dbReference type="ARBA" id="ARBA00010333"/>
    </source>
</evidence>